<dbReference type="PANTHER" id="PTHR20854">
    <property type="entry name" value="INOSITOL MONOPHOSPHATASE"/>
    <property type="match status" value="1"/>
</dbReference>
<accession>A0AA43RKZ4</accession>
<dbReference type="InterPro" id="IPR000760">
    <property type="entry name" value="Inositol_monophosphatase-like"/>
</dbReference>
<evidence type="ECO:0000256" key="2">
    <source>
        <dbReference type="ARBA" id="ARBA00022801"/>
    </source>
</evidence>
<reference evidence="5" key="1">
    <citation type="submission" date="2023-07" db="EMBL/GenBank/DDBJ databases">
        <title>Between Cages and Wild: Unraveling the Impact of Captivity on Animal Microbiomes and Antimicrobial Resistance.</title>
        <authorList>
            <person name="Schmartz G.P."/>
            <person name="Rehner J."/>
            <person name="Schuff M.J."/>
            <person name="Becker S.L."/>
            <person name="Kravczyk M."/>
            <person name="Gurevich A."/>
            <person name="Francke R."/>
            <person name="Mueller R."/>
            <person name="Keller V."/>
            <person name="Keller A."/>
        </authorList>
    </citation>
    <scope>NUCLEOTIDE SEQUENCE</scope>
    <source>
        <strain evidence="5">S39M_St_73</strain>
    </source>
</reference>
<feature type="binding site" evidence="4">
    <location>
        <position position="216"/>
    </location>
    <ligand>
        <name>Mg(2+)</name>
        <dbReference type="ChEBI" id="CHEBI:18420"/>
        <label>1</label>
        <note>catalytic</note>
    </ligand>
</feature>
<comment type="caution">
    <text evidence="5">The sequence shown here is derived from an EMBL/GenBank/DDBJ whole genome shotgun (WGS) entry which is preliminary data.</text>
</comment>
<gene>
    <name evidence="5" type="ORF">Q4F26_01090</name>
</gene>
<dbReference type="Pfam" id="PF00459">
    <property type="entry name" value="Inositol_P"/>
    <property type="match status" value="1"/>
</dbReference>
<dbReference type="CDD" id="cd01637">
    <property type="entry name" value="IMPase_like"/>
    <property type="match status" value="1"/>
</dbReference>
<feature type="binding site" evidence="4">
    <location>
        <position position="91"/>
    </location>
    <ligand>
        <name>Mg(2+)</name>
        <dbReference type="ChEBI" id="CHEBI:18420"/>
        <label>1</label>
        <note>catalytic</note>
    </ligand>
</feature>
<dbReference type="Gene3D" id="3.30.540.10">
    <property type="entry name" value="Fructose-1,6-Bisphosphatase, subunit A, domain 1"/>
    <property type="match status" value="1"/>
</dbReference>
<keyword evidence="3 4" id="KW-0460">Magnesium</keyword>
<feature type="binding site" evidence="4">
    <location>
        <position position="93"/>
    </location>
    <ligand>
        <name>Mg(2+)</name>
        <dbReference type="ChEBI" id="CHEBI:18420"/>
        <label>2</label>
    </ligand>
</feature>
<evidence type="ECO:0000256" key="3">
    <source>
        <dbReference type="ARBA" id="ARBA00022842"/>
    </source>
</evidence>
<dbReference type="Gene3D" id="3.40.190.80">
    <property type="match status" value="1"/>
</dbReference>
<dbReference type="AlphaFoldDB" id="A0AA43RKZ4"/>
<dbReference type="GO" id="GO:0007165">
    <property type="term" value="P:signal transduction"/>
    <property type="evidence" value="ECO:0007669"/>
    <property type="project" value="TreeGrafter"/>
</dbReference>
<dbReference type="PANTHER" id="PTHR20854:SF4">
    <property type="entry name" value="INOSITOL-1-MONOPHOSPHATASE-RELATED"/>
    <property type="match status" value="1"/>
</dbReference>
<sequence>MELEKRHTLIKEWLAVIKDFIIKELNKERIIERKSHWNDLVTDVDILIENYLIKQIEIHFPGELILGEETADTRIAMNQINIEEERLWIIDPLDGTLNFITSQKDYAVLIAYYEKGIGQAGYIMDMNSYDVYHAFHNQGVYKNDQTFQLKNSDAQLYEGFVAFNSKVVYLERYEKIRQIGKKCLGVRGTGSAGLEAVNLLNQYTVAYLSSSLMPWDIGAATILLEEAGLKSSDFEGRDLKLTGSSSVIYAYPSSFNEIHHHLKNEKNEQ</sequence>
<evidence type="ECO:0000256" key="1">
    <source>
        <dbReference type="ARBA" id="ARBA00022723"/>
    </source>
</evidence>
<keyword evidence="6" id="KW-1185">Reference proteome</keyword>
<dbReference type="EMBL" id="JAUNQW010000002">
    <property type="protein sequence ID" value="MDO5456916.1"/>
    <property type="molecule type" value="Genomic_DNA"/>
</dbReference>
<dbReference type="InterPro" id="IPR020583">
    <property type="entry name" value="Inositol_monoP_metal-BS"/>
</dbReference>
<dbReference type="Proteomes" id="UP001171751">
    <property type="component" value="Unassembled WGS sequence"/>
</dbReference>
<dbReference type="GO" id="GO:0046872">
    <property type="term" value="F:metal ion binding"/>
    <property type="evidence" value="ECO:0007669"/>
    <property type="project" value="UniProtKB-KW"/>
</dbReference>
<organism evidence="5 6">
    <name type="scientific">Atopococcus tabaci</name>
    <dbReference type="NCBI Taxonomy" id="269774"/>
    <lineage>
        <taxon>Bacteria</taxon>
        <taxon>Bacillati</taxon>
        <taxon>Bacillota</taxon>
        <taxon>Bacilli</taxon>
        <taxon>Lactobacillales</taxon>
        <taxon>Carnobacteriaceae</taxon>
        <taxon>Atopococcus</taxon>
    </lineage>
</organism>
<dbReference type="PRINTS" id="PR00377">
    <property type="entry name" value="IMPHPHTASES"/>
</dbReference>
<dbReference type="SUPFAM" id="SSF56655">
    <property type="entry name" value="Carbohydrate phosphatase"/>
    <property type="match status" value="1"/>
</dbReference>
<name>A0AA43RKZ4_9LACT</name>
<evidence type="ECO:0000313" key="5">
    <source>
        <dbReference type="EMBL" id="MDO5456916.1"/>
    </source>
</evidence>
<keyword evidence="2" id="KW-0378">Hydrolase</keyword>
<comment type="cofactor">
    <cofactor evidence="4">
        <name>Mg(2+)</name>
        <dbReference type="ChEBI" id="CHEBI:18420"/>
    </cofactor>
</comment>
<proteinExistence type="predicted"/>
<dbReference type="GO" id="GO:0006020">
    <property type="term" value="P:inositol metabolic process"/>
    <property type="evidence" value="ECO:0007669"/>
    <property type="project" value="TreeGrafter"/>
</dbReference>
<dbReference type="PROSITE" id="PS00629">
    <property type="entry name" value="IMP_1"/>
    <property type="match status" value="1"/>
</dbReference>
<dbReference type="GO" id="GO:0008934">
    <property type="term" value="F:inositol monophosphate 1-phosphatase activity"/>
    <property type="evidence" value="ECO:0007669"/>
    <property type="project" value="TreeGrafter"/>
</dbReference>
<evidence type="ECO:0000256" key="4">
    <source>
        <dbReference type="PIRSR" id="PIRSR600760-2"/>
    </source>
</evidence>
<protein>
    <submittedName>
        <fullName evidence="5">Inositol monophosphatase family protein</fullName>
    </submittedName>
</protein>
<evidence type="ECO:0000313" key="6">
    <source>
        <dbReference type="Proteomes" id="UP001171751"/>
    </source>
</evidence>
<keyword evidence="1 4" id="KW-0479">Metal-binding</keyword>
<feature type="binding site" evidence="4">
    <location>
        <position position="94"/>
    </location>
    <ligand>
        <name>Mg(2+)</name>
        <dbReference type="ChEBI" id="CHEBI:18420"/>
        <label>1</label>
        <note>catalytic</note>
    </ligand>
</feature>
<feature type="binding site" evidence="4">
    <location>
        <position position="68"/>
    </location>
    <ligand>
        <name>Mg(2+)</name>
        <dbReference type="ChEBI" id="CHEBI:18420"/>
        <label>1</label>
        <note>catalytic</note>
    </ligand>
</feature>